<name>A0A7Y7WFI6_9PSED</name>
<feature type="domain" description="YcaO" evidence="1">
    <location>
        <begin position="40"/>
        <end position="399"/>
    </location>
</feature>
<organism evidence="2 3">
    <name type="scientific">Pseudomonas gingeri</name>
    <dbReference type="NCBI Taxonomy" id="117681"/>
    <lineage>
        <taxon>Bacteria</taxon>
        <taxon>Pseudomonadati</taxon>
        <taxon>Pseudomonadota</taxon>
        <taxon>Gammaproteobacteria</taxon>
        <taxon>Pseudomonadales</taxon>
        <taxon>Pseudomonadaceae</taxon>
        <taxon>Pseudomonas</taxon>
    </lineage>
</organism>
<gene>
    <name evidence="2" type="ORF">HX829_18275</name>
</gene>
<dbReference type="RefSeq" id="WP_177144715.1">
    <property type="nucleotide sequence ID" value="NZ_JACAPU010000021.1"/>
</dbReference>
<evidence type="ECO:0000259" key="1">
    <source>
        <dbReference type="PROSITE" id="PS51664"/>
    </source>
</evidence>
<sequence length="399" mass="45383">MNIINNDFGITLPNQISYQPSATLDFPSITEVFDFHLNTGSGIGIGSSAINTAMGEYFERRHFYMGVFPTSQNTLSSSLTNKEVKSFTQAFRQTSFKNLKNADLESHKYKLTNVSRLSDFTPCAIPTVCISLNAFSLGSDNEIYPSRDTCGCSFHWGAEESMFGALKENLERQFLSRFWLTRKCSAILEPTKILRSLKYHALTKLHEALCKSGELIAFDISDNKFPGKCLLIVYGQKETTRNVQYCAGLSYAETEAIALEKAINELWQTFRFMNLFSSANGEPQKLHDPYLRYFLSCNNHKIFKTMNNPIINADTNKRTTLPFNFRGIRQAIIDQNISGYLYTKTHQLGGNICTMSKFISPDLFMHMDNSKNINTNNKYSSQFKHDIIPERKAMMVPFP</sequence>
<comment type="caution">
    <text evidence="2">The sequence shown here is derived from an EMBL/GenBank/DDBJ whole genome shotgun (WGS) entry which is preliminary data.</text>
</comment>
<dbReference type="Pfam" id="PF02624">
    <property type="entry name" value="YcaO"/>
    <property type="match status" value="1"/>
</dbReference>
<reference evidence="2 3" key="1">
    <citation type="submission" date="2020-04" db="EMBL/GenBank/DDBJ databases">
        <title>Molecular characterization of pseudomonads from Agaricus bisporus reveal novel blotch 2 pathogens in Western Europe.</title>
        <authorList>
            <person name="Taparia T."/>
            <person name="Krijger M."/>
            <person name="Haynes E."/>
            <person name="Elpinstone J.G."/>
            <person name="Noble R."/>
            <person name="Van Der Wolf J."/>
        </authorList>
    </citation>
    <scope>NUCLEOTIDE SEQUENCE [LARGE SCALE GENOMIC DNA]</scope>
    <source>
        <strain evidence="2 3">F1001</strain>
    </source>
</reference>
<protein>
    <submittedName>
        <fullName evidence="2">YcaO-like family protein</fullName>
    </submittedName>
</protein>
<accession>A0A7Y7WFI6</accession>
<dbReference type="EMBL" id="JACAPU010000021">
    <property type="protein sequence ID" value="NWB48442.1"/>
    <property type="molecule type" value="Genomic_DNA"/>
</dbReference>
<dbReference type="Proteomes" id="UP000582981">
    <property type="component" value="Unassembled WGS sequence"/>
</dbReference>
<dbReference type="PROSITE" id="PS51664">
    <property type="entry name" value="YCAO"/>
    <property type="match status" value="1"/>
</dbReference>
<evidence type="ECO:0000313" key="2">
    <source>
        <dbReference type="EMBL" id="NWB48442.1"/>
    </source>
</evidence>
<dbReference type="AlphaFoldDB" id="A0A7Y7WFI6"/>
<evidence type="ECO:0000313" key="3">
    <source>
        <dbReference type="Proteomes" id="UP000582981"/>
    </source>
</evidence>
<proteinExistence type="predicted"/>
<dbReference type="InterPro" id="IPR003776">
    <property type="entry name" value="YcaO-like_dom"/>
</dbReference>